<comment type="pathway">
    <text evidence="5">Porphyrin-containing compound metabolism; protoporphyrin-IX biosynthesis; 5-aminolevulinate from glycine: step 1/1.</text>
</comment>
<dbReference type="InterPro" id="IPR004636">
    <property type="entry name" value="AcOrn/SuccOrn_fam"/>
</dbReference>
<evidence type="ECO:0000256" key="13">
    <source>
        <dbReference type="ARBA" id="ARBA00022679"/>
    </source>
</evidence>
<evidence type="ECO:0000256" key="6">
    <source>
        <dbReference type="ARBA" id="ARBA00008392"/>
    </source>
</evidence>
<evidence type="ECO:0000256" key="3">
    <source>
        <dbReference type="ARBA" id="ARBA00004173"/>
    </source>
</evidence>
<dbReference type="GO" id="GO:0006526">
    <property type="term" value="P:L-arginine biosynthetic process"/>
    <property type="evidence" value="ECO:0007669"/>
    <property type="project" value="UniProtKB-UniPathway"/>
</dbReference>
<evidence type="ECO:0000313" key="19">
    <source>
        <dbReference type="Proteomes" id="UP000521872"/>
    </source>
</evidence>
<comment type="pathway">
    <text evidence="4">Amino-acid biosynthesis; L-arginine biosynthesis; N(2)-acetyl-L-ornithine from L-glutamate: step 4/4.</text>
</comment>
<evidence type="ECO:0000256" key="5">
    <source>
        <dbReference type="ARBA" id="ARBA00005029"/>
    </source>
</evidence>
<dbReference type="GO" id="GO:0003870">
    <property type="term" value="F:5-aminolevulinate synthase activity"/>
    <property type="evidence" value="ECO:0007669"/>
    <property type="project" value="UniProtKB-EC"/>
</dbReference>
<reference evidence="18 19" key="1">
    <citation type="submission" date="2019-12" db="EMBL/GenBank/DDBJ databases">
        <authorList>
            <person name="Floudas D."/>
            <person name="Bentzer J."/>
            <person name="Ahren D."/>
            <person name="Johansson T."/>
            <person name="Persson P."/>
            <person name="Tunlid A."/>
        </authorList>
    </citation>
    <scope>NUCLEOTIDE SEQUENCE [LARGE SCALE GENOMIC DNA]</scope>
    <source>
        <strain evidence="18 19">CBS 102.39</strain>
    </source>
</reference>
<dbReference type="GO" id="GO:0003992">
    <property type="term" value="F:N2-acetyl-L-ornithine:2-oxoglutarate 5-aminotransferase activity"/>
    <property type="evidence" value="ECO:0007669"/>
    <property type="project" value="UniProtKB-EC"/>
</dbReference>
<dbReference type="AlphaFoldDB" id="A0A8H4QXG9"/>
<keyword evidence="15" id="KW-0350">Heme biosynthesis</keyword>
<dbReference type="NCBIfam" id="TIGR00707">
    <property type="entry name" value="argD"/>
    <property type="match status" value="1"/>
</dbReference>
<dbReference type="EC" id="2.6.1.11" evidence="8"/>
<dbReference type="NCBIfam" id="NF002325">
    <property type="entry name" value="PRK01278.1"/>
    <property type="match status" value="1"/>
</dbReference>
<dbReference type="PANTHER" id="PTHR11986">
    <property type="entry name" value="AMINOTRANSFERASE CLASS III"/>
    <property type="match status" value="1"/>
</dbReference>
<evidence type="ECO:0000256" key="14">
    <source>
        <dbReference type="ARBA" id="ARBA00022898"/>
    </source>
</evidence>
<keyword evidence="16" id="KW-0012">Acyltransferase</keyword>
<dbReference type="FunFam" id="3.40.640.10:FF:000004">
    <property type="entry name" value="Acetylornithine aminotransferase"/>
    <property type="match status" value="1"/>
</dbReference>
<organism evidence="18 19">
    <name type="scientific">Agrocybe pediades</name>
    <dbReference type="NCBI Taxonomy" id="84607"/>
    <lineage>
        <taxon>Eukaryota</taxon>
        <taxon>Fungi</taxon>
        <taxon>Dikarya</taxon>
        <taxon>Basidiomycota</taxon>
        <taxon>Agaricomycotina</taxon>
        <taxon>Agaricomycetes</taxon>
        <taxon>Agaricomycetidae</taxon>
        <taxon>Agaricales</taxon>
        <taxon>Agaricineae</taxon>
        <taxon>Strophariaceae</taxon>
        <taxon>Agrocybe</taxon>
    </lineage>
</organism>
<comment type="similarity">
    <text evidence="6">Belongs to the class-II pyridoxal-phosphate-dependent aminotransferase family.</text>
</comment>
<dbReference type="Pfam" id="PF00155">
    <property type="entry name" value="Aminotran_1_2"/>
    <property type="match status" value="1"/>
</dbReference>
<dbReference type="Pfam" id="PF00202">
    <property type="entry name" value="Aminotran_3"/>
    <property type="match status" value="1"/>
</dbReference>
<evidence type="ECO:0000256" key="7">
    <source>
        <dbReference type="ARBA" id="ARBA00008954"/>
    </source>
</evidence>
<dbReference type="UniPathway" id="UPA00068">
    <property type="reaction ID" value="UER00109"/>
</dbReference>
<accession>A0A8H4QXG9</accession>
<dbReference type="CDD" id="cd06454">
    <property type="entry name" value="KBL_like"/>
    <property type="match status" value="1"/>
</dbReference>
<dbReference type="GO" id="GO:0005759">
    <property type="term" value="C:mitochondrial matrix"/>
    <property type="evidence" value="ECO:0007669"/>
    <property type="project" value="TreeGrafter"/>
</dbReference>
<protein>
    <recommendedName>
        <fullName evidence="10">5-aminolevulinate synthase, mitochondrial</fullName>
        <ecNumber evidence="9">2.3.1.37</ecNumber>
        <ecNumber evidence="8">2.6.1.11</ecNumber>
    </recommendedName>
</protein>
<evidence type="ECO:0000256" key="2">
    <source>
        <dbReference type="ARBA" id="ARBA00003076"/>
    </source>
</evidence>
<comment type="similarity">
    <text evidence="7">Belongs to the class-III pyridoxal-phosphate-dependent aminotransferase family.</text>
</comment>
<feature type="domain" description="Aminotransferase class I/classII large" evidence="17">
    <location>
        <begin position="656"/>
        <end position="1014"/>
    </location>
</feature>
<dbReference type="FunFam" id="3.40.640.10:FF:000006">
    <property type="entry name" value="5-aminolevulinate synthase, mitochondrial"/>
    <property type="match status" value="1"/>
</dbReference>
<evidence type="ECO:0000256" key="12">
    <source>
        <dbReference type="ARBA" id="ARBA00022605"/>
    </source>
</evidence>
<evidence type="ECO:0000256" key="15">
    <source>
        <dbReference type="ARBA" id="ARBA00023133"/>
    </source>
</evidence>
<dbReference type="PROSITE" id="PS00599">
    <property type="entry name" value="AA_TRANSFER_CLASS_2"/>
    <property type="match status" value="1"/>
</dbReference>
<dbReference type="Proteomes" id="UP000521872">
    <property type="component" value="Unassembled WGS sequence"/>
</dbReference>
<evidence type="ECO:0000256" key="11">
    <source>
        <dbReference type="ARBA" id="ARBA00022576"/>
    </source>
</evidence>
<dbReference type="GO" id="GO:0006782">
    <property type="term" value="P:protoporphyrinogen IX biosynthetic process"/>
    <property type="evidence" value="ECO:0007669"/>
    <property type="project" value="UniProtKB-UniPathway"/>
</dbReference>
<dbReference type="InterPro" id="IPR050103">
    <property type="entry name" value="Class-III_PLP-dep_AT"/>
</dbReference>
<keyword evidence="12" id="KW-0028">Amino-acid biosynthesis</keyword>
<dbReference type="GO" id="GO:0042802">
    <property type="term" value="F:identical protein binding"/>
    <property type="evidence" value="ECO:0007669"/>
    <property type="project" value="TreeGrafter"/>
</dbReference>
<comment type="subcellular location">
    <subcellularLocation>
        <location evidence="3">Mitochondrion</location>
    </subcellularLocation>
</comment>
<keyword evidence="11" id="KW-0032">Aminotransferase</keyword>
<dbReference type="InterPro" id="IPR015422">
    <property type="entry name" value="PyrdxlP-dep_Trfase_small"/>
</dbReference>
<evidence type="ECO:0000259" key="17">
    <source>
        <dbReference type="Pfam" id="PF00155"/>
    </source>
</evidence>
<comment type="cofactor">
    <cofactor evidence="1">
        <name>pyridoxal 5'-phosphate</name>
        <dbReference type="ChEBI" id="CHEBI:597326"/>
    </cofactor>
</comment>
<evidence type="ECO:0000256" key="1">
    <source>
        <dbReference type="ARBA" id="ARBA00001933"/>
    </source>
</evidence>
<comment type="caution">
    <text evidence="18">The sequence shown here is derived from an EMBL/GenBank/DDBJ whole genome shotgun (WGS) entry which is preliminary data.</text>
</comment>
<proteinExistence type="inferred from homology"/>
<dbReference type="UniPathway" id="UPA00251">
    <property type="reaction ID" value="UER00375"/>
</dbReference>
<dbReference type="InterPro" id="IPR001917">
    <property type="entry name" value="Aminotrans_II_pyridoxalP_BS"/>
</dbReference>
<keyword evidence="13" id="KW-0808">Transferase</keyword>
<evidence type="ECO:0000313" key="18">
    <source>
        <dbReference type="EMBL" id="KAF4619354.1"/>
    </source>
</evidence>
<dbReference type="InterPro" id="IPR049704">
    <property type="entry name" value="Aminotrans_3_PPA_site"/>
</dbReference>
<evidence type="ECO:0000256" key="10">
    <source>
        <dbReference type="ARBA" id="ARBA00019560"/>
    </source>
</evidence>
<dbReference type="Gene3D" id="3.40.640.10">
    <property type="entry name" value="Type I PLP-dependent aspartate aminotransferase-like (Major domain)"/>
    <property type="match status" value="2"/>
</dbReference>
<evidence type="ECO:0000256" key="9">
    <source>
        <dbReference type="ARBA" id="ARBA00013257"/>
    </source>
</evidence>
<dbReference type="InterPro" id="IPR004839">
    <property type="entry name" value="Aminotransferase_I/II_large"/>
</dbReference>
<dbReference type="InterPro" id="IPR015424">
    <property type="entry name" value="PyrdxlP-dep_Trfase"/>
</dbReference>
<keyword evidence="19" id="KW-1185">Reference proteome</keyword>
<dbReference type="PROSITE" id="PS00600">
    <property type="entry name" value="AA_TRANSFER_CLASS_3"/>
    <property type="match status" value="1"/>
</dbReference>
<dbReference type="EC" id="2.3.1.37" evidence="9"/>
<dbReference type="EMBL" id="JAACJL010000016">
    <property type="protein sequence ID" value="KAF4619354.1"/>
    <property type="molecule type" value="Genomic_DNA"/>
</dbReference>
<dbReference type="PANTHER" id="PTHR11986:SF79">
    <property type="entry name" value="ACETYLORNITHINE AMINOTRANSFERASE, MITOCHONDRIAL"/>
    <property type="match status" value="1"/>
</dbReference>
<keyword evidence="14" id="KW-0663">Pyridoxal phosphate</keyword>
<dbReference type="NCBIfam" id="TIGR01821">
    <property type="entry name" value="5aminolev_synth"/>
    <property type="match status" value="1"/>
</dbReference>
<evidence type="ECO:0000256" key="16">
    <source>
        <dbReference type="ARBA" id="ARBA00023315"/>
    </source>
</evidence>
<comment type="function">
    <text evidence="2">Catalyzes the synthesis of 5-aminolevulinate (ALA) from succinyl-CoA and glycine, the first and rate-limiting step in heme biosynthesis.</text>
</comment>
<evidence type="ECO:0000256" key="8">
    <source>
        <dbReference type="ARBA" id="ARBA00012919"/>
    </source>
</evidence>
<dbReference type="CDD" id="cd00610">
    <property type="entry name" value="OAT_like"/>
    <property type="match status" value="1"/>
</dbReference>
<dbReference type="InterPro" id="IPR015421">
    <property type="entry name" value="PyrdxlP-dep_Trfase_major"/>
</dbReference>
<gene>
    <name evidence="18" type="ORF">D9613_005548</name>
</gene>
<sequence>MKQPTHKPSSTPSAATASTIALGKQYLLPVYARPDFVLAQGKGAYVWDVDGNKYLDFTAGIAVNALGHADEGVVKILTEQAGKLLHTSNVYHNEWAGKLAELLVTLTQAEGGLGYAPGSTSASGQGAKVFFANSGTEANEGALKIARKVGKERWAEKHGKSWDDEACTKSRIVCFENSFHGRSMGALSVTSNPKYQKPFAPLLPNVDVGQLNDLASLETLVNEDTCAVIVEPIQGEGGINAAKVEWLRALRKRCDEVGAVLIFDEIQCGLYRTGTLWAHSGLPADCHPDVVTMAKPLANGYPIGAVLLRDSVAATMTPGTHGTTFGGSPLACAIGHHVLSRLSSKEFGAKMGETSKYLGERLDALPKWYPEILEERVRGRGLIRGLGFKDASVPGRIVELARERGVFVLTAGKDAVRLVPSLNVGKSEVDLAWSLISSLFLLATMDKLSSLTRFKKSCPFLGKTKTSTLRSLSTSTSPRFPSLSALTERATKCPVMGPALNVRSKEIVAGYASVAANGDFEKIHKEKGVFPPPGATIEMCPHASAARAAARTADELAAAAKKAATKPKHSKDATAAEAAAAGCPFHAKAAADAAQATPAFPRKAKKVHSGFDYESFYVGELDKKHQDQSYRYFNNINRLAAKFPIAHTARVTDEVEVWCANDYLGMGNNPVVLETMHRTLDKYGHGAGGTRNIAGNGAMHLALEQELARLHRKEAALVFSSCYVANDATLSTLGSKLPGCVYFSDTMNHASMIQGMRHSGAKRVLFKHNDLEDLESKLKQYPKETPKIIAFESVYSMCGSIGPIKEICDLAERYGALTFLDEVHAVGLYGPHGAGVAEHLDYEAQAAAGDSPHPIKGSVMDRVDIITGTLGKAYGAVGGYIAGSDDFVDMIRSYAPGFIFTTSLPPATVAGARASVVYQSNYVGDRQLKQVNVREVKRRFAELDIPVVPGPSHIVPVLVGDAALARAASDKLLAEHNIYVQAINYPTVARGEERLRITVTPRHTAEQMDGLVRAVDQIFTELNINRVNDWKLAGGRAGVGHPDGPDHIEPIWNDKQLGLLDGTTPPTLRDGQKAVVDANAVTKARAVFNPLLGPISGPLQATRTVQHEEYVVSTSVKSRQQAVKAKNVPLENDIPVPPPSVSASA</sequence>
<dbReference type="GO" id="GO:0030170">
    <property type="term" value="F:pyridoxal phosphate binding"/>
    <property type="evidence" value="ECO:0007669"/>
    <property type="project" value="InterPro"/>
</dbReference>
<dbReference type="InterPro" id="IPR010961">
    <property type="entry name" value="4pyrrol_synth_NH2levulA_synth"/>
</dbReference>
<dbReference type="InterPro" id="IPR005814">
    <property type="entry name" value="Aminotrans_3"/>
</dbReference>
<dbReference type="Gene3D" id="3.90.1150.10">
    <property type="entry name" value="Aspartate Aminotransferase, domain 1"/>
    <property type="match status" value="2"/>
</dbReference>
<dbReference type="SUPFAM" id="SSF53383">
    <property type="entry name" value="PLP-dependent transferases"/>
    <property type="match status" value="2"/>
</dbReference>
<name>A0A8H4QXG9_9AGAR</name>
<evidence type="ECO:0000256" key="4">
    <source>
        <dbReference type="ARBA" id="ARBA00005024"/>
    </source>
</evidence>